<dbReference type="SUPFAM" id="SSF50447">
    <property type="entry name" value="Translation proteins"/>
    <property type="match status" value="1"/>
</dbReference>
<feature type="region of interest" description="Disordered" evidence="6">
    <location>
        <begin position="938"/>
        <end position="960"/>
    </location>
</feature>
<dbReference type="FunFam" id="3.30.70.870:FF:000002">
    <property type="entry name" value="Translation elongation factor 2"/>
    <property type="match status" value="1"/>
</dbReference>
<reference evidence="8" key="2">
    <citation type="submission" date="2025-09" db="UniProtKB">
        <authorList>
            <consortium name="Ensembl"/>
        </authorList>
    </citation>
    <scope>IDENTIFICATION</scope>
</reference>
<dbReference type="CDD" id="cd01681">
    <property type="entry name" value="aeEF2_snRNP_like_IV"/>
    <property type="match status" value="1"/>
</dbReference>
<sequence>MVFTSIGKMTGLQKKTAYIRNICILAHVDHGKTTLADCLISSNGIISSRLAGKLRYLDSREDEQIRGITMKSSAISLHFENGDQEFLINLIDSPGHVDFSSEVSTAVRLCDGCIIVVDAVEGLCPQTQAVLRQAWLENIRPVLVINKIDRLILELKLTPQEAYSHLKNILEQINAITGTLFTCKVLEERAEKEMETQTISDSAHGDQVYDWSAGLEDTDDSHLYFSPDQGNVVFASAIDGWGFGIEHFAKLYSQKIGIKPAVLLKTLWGDYYLNTKTKKIMKDDQTKGKKPLFVQLVLDNIWSLYEAVMKRDKEKVDKIVTSLGLKIGAREFRHADPKVQLNAIYSQWLPVSQAVLSMVCNKLPSPLEISAERVEKLMCVGARTFDSLPSETQELKNAFLKCSSEETDPVIVFVSKMFAVDPKTLPQNKQRPLSQEEIAQRRELARRRHAEKLAASQGQELPEQALSGNASEMAIKTGEMKGADQQLSSKMEIMTLKTVRQDGDDKESFIAFARVFSGVVKRGQKIFVLGPKYDPAESLHKLPSGCSAADDLPSVPHMTCCTLENLYLLMGRELEDLQEVPPGNVLGIGGLQEFVLKSATLSTSPACPPFTPLNFEATPIVRVAIEPKHPSEMPQLVRGMKLLNQADPCVQVLIQETGEHVLVTAGEVHLQRCLDDLKERFAKIEISVSEPIIPFRETITRPPKVDMVNEDIGKQQKVAVIHQTKEEQNKIPEGVQVDSDGLITILTPNKYATLSVRAVPLPEEVTRLLEENSDLIRTMEQLNSTLNEDKKIHSTINQKILDTIQEFKQKLEQKLQGRMWRNAIDLIWSFGPRKCGPNILLNKFEGYKRSVWQCLEKPAKTASTYRDFDNSIVSGFQLASLSGPMCEEPLMGVCFIVEKWDMSKFEEQMSANRQKSEGYDGMEQTQAKDNVAAMSNSCATESSRANKEHQEGIQNSAKSSEKASKCKGEALLTDCYGPFSGQLMATMKEACRYALQAKPQRLMAAMYTCEIMTTGEVLGRVYAVLSKREGRVLLEEMKEGTDVFIIKAVLPVAESFGFADAIRKRTSGLASPQLVFSHWEVISSDPFWVPTTEEEYLHFGEKADSENQARKYMNAVRKRKGLYVEEKIVEHAEKQRTLSRNK</sequence>
<evidence type="ECO:0000256" key="1">
    <source>
        <dbReference type="ARBA" id="ARBA00022517"/>
    </source>
</evidence>
<gene>
    <name evidence="8" type="primary">EFL1</name>
</gene>
<dbReference type="GeneTree" id="ENSGT00550000074806"/>
<dbReference type="FunFam" id="3.30.70.240:FF:000006">
    <property type="entry name" value="Elongation factor like GTPase 1"/>
    <property type="match status" value="1"/>
</dbReference>
<dbReference type="Gene3D" id="3.30.230.10">
    <property type="match status" value="1"/>
</dbReference>
<dbReference type="Gene3D" id="2.40.30.10">
    <property type="entry name" value="Translation factors"/>
    <property type="match status" value="1"/>
</dbReference>
<name>A0A8D0G1P5_SPHPU</name>
<dbReference type="GO" id="GO:0042256">
    <property type="term" value="P:cytosolic ribosome assembly"/>
    <property type="evidence" value="ECO:0007669"/>
    <property type="project" value="Ensembl"/>
</dbReference>
<keyword evidence="4" id="KW-0342">GTP-binding</keyword>
<dbReference type="PRINTS" id="PR00315">
    <property type="entry name" value="ELONGATNFCT"/>
</dbReference>
<evidence type="ECO:0000256" key="6">
    <source>
        <dbReference type="SAM" id="MobiDB-lite"/>
    </source>
</evidence>
<dbReference type="SUPFAM" id="SSF54980">
    <property type="entry name" value="EF-G C-terminal domain-like"/>
    <property type="match status" value="2"/>
</dbReference>
<dbReference type="FunFam" id="2.40.30.10:FF:000066">
    <property type="entry name" value="Elongation factor Tu GTP-binding domain-containing protein 1"/>
    <property type="match status" value="1"/>
</dbReference>
<keyword evidence="3" id="KW-0378">Hydrolase</keyword>
<organism evidence="8 9">
    <name type="scientific">Sphenodon punctatus</name>
    <name type="common">Tuatara</name>
    <name type="synonym">Hatteria punctata</name>
    <dbReference type="NCBI Taxonomy" id="8508"/>
    <lineage>
        <taxon>Eukaryota</taxon>
        <taxon>Metazoa</taxon>
        <taxon>Chordata</taxon>
        <taxon>Craniata</taxon>
        <taxon>Vertebrata</taxon>
        <taxon>Euteleostomi</taxon>
        <taxon>Lepidosauria</taxon>
        <taxon>Sphenodontia</taxon>
        <taxon>Sphenodontidae</taxon>
        <taxon>Sphenodon</taxon>
    </lineage>
</organism>
<feature type="region of interest" description="Disordered" evidence="6">
    <location>
        <begin position="444"/>
        <end position="466"/>
    </location>
</feature>
<dbReference type="InterPro" id="IPR009000">
    <property type="entry name" value="Transl_B-barrel_sf"/>
</dbReference>
<dbReference type="InterPro" id="IPR027417">
    <property type="entry name" value="P-loop_NTPase"/>
</dbReference>
<dbReference type="Gene3D" id="3.30.70.240">
    <property type="match status" value="1"/>
</dbReference>
<accession>A0A8D0G1P5</accession>
<evidence type="ECO:0000313" key="8">
    <source>
        <dbReference type="Ensembl" id="ENSSPUP00000001198.1"/>
    </source>
</evidence>
<dbReference type="Pfam" id="PF14492">
    <property type="entry name" value="EFG_III"/>
    <property type="match status" value="1"/>
</dbReference>
<dbReference type="NCBIfam" id="TIGR00231">
    <property type="entry name" value="small_GTP"/>
    <property type="match status" value="1"/>
</dbReference>
<dbReference type="PROSITE" id="PS51722">
    <property type="entry name" value="G_TR_2"/>
    <property type="match status" value="1"/>
</dbReference>
<dbReference type="CDD" id="cd01885">
    <property type="entry name" value="EF2"/>
    <property type="match status" value="1"/>
</dbReference>
<dbReference type="GO" id="GO:0043022">
    <property type="term" value="F:ribosome binding"/>
    <property type="evidence" value="ECO:0007669"/>
    <property type="project" value="Ensembl"/>
</dbReference>
<feature type="domain" description="Tr-type G" evidence="7">
    <location>
        <begin position="17"/>
        <end position="261"/>
    </location>
</feature>
<dbReference type="Gene3D" id="3.30.70.870">
    <property type="entry name" value="Elongation Factor G (Translational Gtpase), domain 3"/>
    <property type="match status" value="1"/>
</dbReference>
<dbReference type="GO" id="GO:1990904">
    <property type="term" value="C:ribonucleoprotein complex"/>
    <property type="evidence" value="ECO:0007669"/>
    <property type="project" value="TreeGrafter"/>
</dbReference>
<dbReference type="GO" id="GO:0003924">
    <property type="term" value="F:GTPase activity"/>
    <property type="evidence" value="ECO:0007669"/>
    <property type="project" value="Ensembl"/>
</dbReference>
<dbReference type="InterPro" id="IPR014721">
    <property type="entry name" value="Ribsml_uS5_D2-typ_fold_subgr"/>
</dbReference>
<reference evidence="8" key="1">
    <citation type="submission" date="2025-08" db="UniProtKB">
        <authorList>
            <consortium name="Ensembl"/>
        </authorList>
    </citation>
    <scope>IDENTIFICATION</scope>
</reference>
<dbReference type="InterPro" id="IPR000640">
    <property type="entry name" value="EFG_V-like"/>
</dbReference>
<dbReference type="Proteomes" id="UP000694392">
    <property type="component" value="Unplaced"/>
</dbReference>
<dbReference type="GO" id="GO:0005525">
    <property type="term" value="F:GTP binding"/>
    <property type="evidence" value="ECO:0007669"/>
    <property type="project" value="UniProtKB-KW"/>
</dbReference>
<keyword evidence="1" id="KW-0690">Ribosome biogenesis</keyword>
<evidence type="ECO:0000256" key="4">
    <source>
        <dbReference type="ARBA" id="ARBA00023134"/>
    </source>
</evidence>
<dbReference type="Pfam" id="PF25118">
    <property type="entry name" value="EFL1"/>
    <property type="match status" value="1"/>
</dbReference>
<dbReference type="InterPro" id="IPR000795">
    <property type="entry name" value="T_Tr_GTP-bd_dom"/>
</dbReference>
<dbReference type="FunFam" id="3.40.50.300:FF:000732">
    <property type="entry name" value="Elongation factor like GTPase 1"/>
    <property type="match status" value="1"/>
</dbReference>
<dbReference type="Ensembl" id="ENSSPUT00000001267.1">
    <property type="protein sequence ID" value="ENSSPUP00000001198.1"/>
    <property type="gene ID" value="ENSSPUG00000000941.1"/>
</dbReference>
<evidence type="ECO:0000256" key="2">
    <source>
        <dbReference type="ARBA" id="ARBA00022741"/>
    </source>
</evidence>
<dbReference type="Pfam" id="PF00679">
    <property type="entry name" value="EFG_C"/>
    <property type="match status" value="1"/>
</dbReference>
<dbReference type="SUPFAM" id="SSF54211">
    <property type="entry name" value="Ribosomal protein S5 domain 2-like"/>
    <property type="match status" value="1"/>
</dbReference>
<dbReference type="CDD" id="cd16268">
    <property type="entry name" value="EF2_II"/>
    <property type="match status" value="1"/>
</dbReference>
<keyword evidence="2" id="KW-0547">Nucleotide-binding</keyword>
<dbReference type="Gene3D" id="3.40.50.300">
    <property type="entry name" value="P-loop containing nucleotide triphosphate hydrolases"/>
    <property type="match status" value="1"/>
</dbReference>
<dbReference type="CDD" id="cd16261">
    <property type="entry name" value="EF2_snRNP_III"/>
    <property type="match status" value="1"/>
</dbReference>
<evidence type="ECO:0000313" key="9">
    <source>
        <dbReference type="Proteomes" id="UP000694392"/>
    </source>
</evidence>
<dbReference type="SUPFAM" id="SSF52540">
    <property type="entry name" value="P-loop containing nucleoside triphosphate hydrolases"/>
    <property type="match status" value="1"/>
</dbReference>
<dbReference type="GO" id="GO:0046039">
    <property type="term" value="P:GTP metabolic process"/>
    <property type="evidence" value="ECO:0007669"/>
    <property type="project" value="Ensembl"/>
</dbReference>
<dbReference type="InterPro" id="IPR005225">
    <property type="entry name" value="Small_GTP-bd"/>
</dbReference>
<dbReference type="PANTHER" id="PTHR42908:SF3">
    <property type="entry name" value="ELONGATION FACTOR-LIKE GTPASE 1"/>
    <property type="match status" value="1"/>
</dbReference>
<dbReference type="AlphaFoldDB" id="A0A8D0G1P5"/>
<dbReference type="PANTHER" id="PTHR42908">
    <property type="entry name" value="TRANSLATION ELONGATION FACTOR-RELATED"/>
    <property type="match status" value="1"/>
</dbReference>
<evidence type="ECO:0000256" key="5">
    <source>
        <dbReference type="ARBA" id="ARBA00081809"/>
    </source>
</evidence>
<protein>
    <recommendedName>
        <fullName evidence="5">Elongation factor-like 1</fullName>
    </recommendedName>
</protein>
<dbReference type="GO" id="GO:0005829">
    <property type="term" value="C:cytosol"/>
    <property type="evidence" value="ECO:0007669"/>
    <property type="project" value="TreeGrafter"/>
</dbReference>
<dbReference type="CDD" id="cd04096">
    <property type="entry name" value="eEF2_snRNP_like_C"/>
    <property type="match status" value="1"/>
</dbReference>
<dbReference type="Pfam" id="PF00009">
    <property type="entry name" value="GTP_EFTU"/>
    <property type="match status" value="1"/>
</dbReference>
<proteinExistence type="predicted"/>
<dbReference type="OMA" id="FARCDIQ"/>
<keyword evidence="9" id="KW-1185">Reference proteome</keyword>
<dbReference type="SMART" id="SM00838">
    <property type="entry name" value="EFG_C"/>
    <property type="match status" value="1"/>
</dbReference>
<evidence type="ECO:0000256" key="3">
    <source>
        <dbReference type="ARBA" id="ARBA00022801"/>
    </source>
</evidence>
<evidence type="ECO:0000259" key="7">
    <source>
        <dbReference type="PROSITE" id="PS51722"/>
    </source>
</evidence>
<dbReference type="InterPro" id="IPR056752">
    <property type="entry name" value="EFL1"/>
</dbReference>
<dbReference type="InterPro" id="IPR041095">
    <property type="entry name" value="EFG_II"/>
</dbReference>
<dbReference type="InterPro" id="IPR035647">
    <property type="entry name" value="EFG_III/V"/>
</dbReference>
<dbReference type="InterPro" id="IPR020568">
    <property type="entry name" value="Ribosomal_Su5_D2-typ_SF"/>
</dbReference>